<evidence type="ECO:0000256" key="1">
    <source>
        <dbReference type="SAM" id="MobiDB-lite"/>
    </source>
</evidence>
<reference evidence="2 3" key="1">
    <citation type="submission" date="2021-07" db="EMBL/GenBank/DDBJ databases">
        <authorList>
            <person name="Palmer J.M."/>
        </authorList>
    </citation>
    <scope>NUCLEOTIDE SEQUENCE [LARGE SCALE GENOMIC DNA]</scope>
    <source>
        <strain evidence="2 3">AT_MEX2019</strain>
        <tissue evidence="2">Muscle</tissue>
    </source>
</reference>
<name>A0ABU7C0A6_9TELE</name>
<organism evidence="2 3">
    <name type="scientific">Ataeniobius toweri</name>
    <dbReference type="NCBI Taxonomy" id="208326"/>
    <lineage>
        <taxon>Eukaryota</taxon>
        <taxon>Metazoa</taxon>
        <taxon>Chordata</taxon>
        <taxon>Craniata</taxon>
        <taxon>Vertebrata</taxon>
        <taxon>Euteleostomi</taxon>
        <taxon>Actinopterygii</taxon>
        <taxon>Neopterygii</taxon>
        <taxon>Teleostei</taxon>
        <taxon>Neoteleostei</taxon>
        <taxon>Acanthomorphata</taxon>
        <taxon>Ovalentaria</taxon>
        <taxon>Atherinomorphae</taxon>
        <taxon>Cyprinodontiformes</taxon>
        <taxon>Goodeidae</taxon>
        <taxon>Ataeniobius</taxon>
    </lineage>
</organism>
<dbReference type="EMBL" id="JAHUTI010070230">
    <property type="protein sequence ID" value="MED6255024.1"/>
    <property type="molecule type" value="Genomic_DNA"/>
</dbReference>
<keyword evidence="3" id="KW-1185">Reference proteome</keyword>
<accession>A0ABU7C0A6</accession>
<feature type="compositionally biased region" description="Basic residues" evidence="1">
    <location>
        <begin position="30"/>
        <end position="41"/>
    </location>
</feature>
<proteinExistence type="predicted"/>
<gene>
    <name evidence="2" type="ORF">ATANTOWER_003625</name>
</gene>
<evidence type="ECO:0008006" key="4">
    <source>
        <dbReference type="Google" id="ProtNLM"/>
    </source>
</evidence>
<feature type="region of interest" description="Disordered" evidence="1">
    <location>
        <begin position="22"/>
        <end position="44"/>
    </location>
</feature>
<evidence type="ECO:0000313" key="2">
    <source>
        <dbReference type="EMBL" id="MED6255024.1"/>
    </source>
</evidence>
<comment type="caution">
    <text evidence="2">The sequence shown here is derived from an EMBL/GenBank/DDBJ whole genome shotgun (WGS) entry which is preliminary data.</text>
</comment>
<evidence type="ECO:0000313" key="3">
    <source>
        <dbReference type="Proteomes" id="UP001345963"/>
    </source>
</evidence>
<protein>
    <recommendedName>
        <fullName evidence="4">BZIP domain-containing protein</fullName>
    </recommendedName>
</protein>
<dbReference type="Proteomes" id="UP001345963">
    <property type="component" value="Unassembled WGS sequence"/>
</dbReference>
<sequence length="86" mass="10362">MLERPGGSQVKKLVKIRRLQNKTEREKTVQRKLMKERRKAQSRSTCLRKELEMLKDQDLEHLRQALSSEVQFLQARRKSSQENEQR</sequence>